<sequence length="326" mass="36019">MNQTTTPHPSPRWYATILNAAATYNLVWGAWVVLRPGDFFDWFDLTPPAYPAIWQCVGMIIGVYGIGYAIAARNPLRHWPLVLVGFLGKALGPIGIAWNVLQGDLSPAWVWITVFNDLVWLFPFAAILFAAFDHANRPAVSTDDQPAERLNELMRTHRGDSIASLSVDRSVLVVLLRHAGCTFCREALGDLQKQRAGIEAAGGEIVLVHMGDNELDVELFESYGLADTHRISDPGCRLYRAYGLQRGGPGQLFPLSVWWRGFSAAIINRHGFGKLIGDGFQMPGAFLVRDNAIVKAYRHRTSGSRPDYLELAACEVTDSQVQPLAC</sequence>
<reference evidence="2 3" key="1">
    <citation type="submission" date="2023-06" db="EMBL/GenBank/DDBJ databases">
        <title>Roseiconus lacunae JC819 isolated from Gulf of Mannar region, Tamil Nadu.</title>
        <authorList>
            <person name="Pk S."/>
            <person name="Ch S."/>
            <person name="Ch V.R."/>
        </authorList>
    </citation>
    <scope>NUCLEOTIDE SEQUENCE [LARGE SCALE GENOMIC DNA]</scope>
    <source>
        <strain evidence="2 3">JC819</strain>
    </source>
</reference>
<keyword evidence="1" id="KW-0812">Transmembrane</keyword>
<keyword evidence="1" id="KW-1133">Transmembrane helix</keyword>
<dbReference type="EMBL" id="JASZZN010000027">
    <property type="protein sequence ID" value="MDM4018880.1"/>
    <property type="molecule type" value="Genomic_DNA"/>
</dbReference>
<keyword evidence="1" id="KW-0472">Membrane</keyword>
<feature type="transmembrane region" description="Helical" evidence="1">
    <location>
        <begin position="12"/>
        <end position="32"/>
    </location>
</feature>
<gene>
    <name evidence="2" type="ORF">QTN89_25730</name>
</gene>
<dbReference type="Proteomes" id="UP001239462">
    <property type="component" value="Unassembled WGS sequence"/>
</dbReference>
<feature type="transmembrane region" description="Helical" evidence="1">
    <location>
        <begin position="52"/>
        <end position="71"/>
    </location>
</feature>
<protein>
    <submittedName>
        <fullName evidence="2">Peroxiredoxin-like family protein</fullName>
    </submittedName>
</protein>
<dbReference type="InterPro" id="IPR032801">
    <property type="entry name" value="PXL2A/B/C"/>
</dbReference>
<dbReference type="Pfam" id="PF13911">
    <property type="entry name" value="AhpC-TSA_2"/>
    <property type="match status" value="1"/>
</dbReference>
<evidence type="ECO:0000313" key="3">
    <source>
        <dbReference type="Proteomes" id="UP001239462"/>
    </source>
</evidence>
<dbReference type="SUPFAM" id="SSF52833">
    <property type="entry name" value="Thioredoxin-like"/>
    <property type="match status" value="1"/>
</dbReference>
<comment type="caution">
    <text evidence="2">The sequence shown here is derived from an EMBL/GenBank/DDBJ whole genome shotgun (WGS) entry which is preliminary data.</text>
</comment>
<dbReference type="NCBIfam" id="NF040769">
    <property type="entry name" value="SelL_rel_redox"/>
    <property type="match status" value="1"/>
</dbReference>
<dbReference type="CDD" id="cd02970">
    <property type="entry name" value="PRX_like2"/>
    <property type="match status" value="1"/>
</dbReference>
<evidence type="ECO:0000313" key="2">
    <source>
        <dbReference type="EMBL" id="MDM4018880.1"/>
    </source>
</evidence>
<name>A0ABT7PQU4_9BACT</name>
<dbReference type="Gene3D" id="3.40.30.10">
    <property type="entry name" value="Glutaredoxin"/>
    <property type="match status" value="1"/>
</dbReference>
<organism evidence="2 3">
    <name type="scientific">Roseiconus lacunae</name>
    <dbReference type="NCBI Taxonomy" id="2605694"/>
    <lineage>
        <taxon>Bacteria</taxon>
        <taxon>Pseudomonadati</taxon>
        <taxon>Planctomycetota</taxon>
        <taxon>Planctomycetia</taxon>
        <taxon>Pirellulales</taxon>
        <taxon>Pirellulaceae</taxon>
        <taxon>Roseiconus</taxon>
    </lineage>
</organism>
<dbReference type="InterPro" id="IPR036249">
    <property type="entry name" value="Thioredoxin-like_sf"/>
</dbReference>
<keyword evidence="3" id="KW-1185">Reference proteome</keyword>
<dbReference type="RefSeq" id="WP_289166879.1">
    <property type="nucleotide sequence ID" value="NZ_JASZZN010000027.1"/>
</dbReference>
<evidence type="ECO:0000256" key="1">
    <source>
        <dbReference type="SAM" id="Phobius"/>
    </source>
</evidence>
<proteinExistence type="predicted"/>
<feature type="transmembrane region" description="Helical" evidence="1">
    <location>
        <begin position="108"/>
        <end position="132"/>
    </location>
</feature>
<feature type="transmembrane region" description="Helical" evidence="1">
    <location>
        <begin position="78"/>
        <end position="96"/>
    </location>
</feature>
<accession>A0ABT7PQU4</accession>